<evidence type="ECO:0000313" key="3">
    <source>
        <dbReference type="Proteomes" id="UP000078541"/>
    </source>
</evidence>
<dbReference type="EMBL" id="KQ981236">
    <property type="protein sequence ID" value="KYN44319.1"/>
    <property type="molecule type" value="Genomic_DNA"/>
</dbReference>
<gene>
    <name evidence="2" type="ORF">ALC56_01233</name>
</gene>
<keyword evidence="3" id="KW-1185">Reference proteome</keyword>
<dbReference type="PANTHER" id="PTHR46601:SF1">
    <property type="entry name" value="ADF-H DOMAIN-CONTAINING PROTEIN"/>
    <property type="match status" value="1"/>
</dbReference>
<evidence type="ECO:0000313" key="2">
    <source>
        <dbReference type="EMBL" id="KYN44319.1"/>
    </source>
</evidence>
<evidence type="ECO:0000256" key="1">
    <source>
        <dbReference type="SAM" id="SignalP"/>
    </source>
</evidence>
<feature type="signal peptide" evidence="1">
    <location>
        <begin position="1"/>
        <end position="19"/>
    </location>
</feature>
<dbReference type="PANTHER" id="PTHR46601">
    <property type="entry name" value="ULP_PROTEASE DOMAIN-CONTAINING PROTEIN"/>
    <property type="match status" value="1"/>
</dbReference>
<organism evidence="2 3">
    <name type="scientific">Trachymyrmex septentrionalis</name>
    <dbReference type="NCBI Taxonomy" id="34720"/>
    <lineage>
        <taxon>Eukaryota</taxon>
        <taxon>Metazoa</taxon>
        <taxon>Ecdysozoa</taxon>
        <taxon>Arthropoda</taxon>
        <taxon>Hexapoda</taxon>
        <taxon>Insecta</taxon>
        <taxon>Pterygota</taxon>
        <taxon>Neoptera</taxon>
        <taxon>Endopterygota</taxon>
        <taxon>Hymenoptera</taxon>
        <taxon>Apocrita</taxon>
        <taxon>Aculeata</taxon>
        <taxon>Formicoidea</taxon>
        <taxon>Formicidae</taxon>
        <taxon>Myrmicinae</taxon>
        <taxon>Trachymyrmex</taxon>
    </lineage>
</organism>
<sequence>MRVCVCVCVCVCVYVCVRANLICHEEDFGITAEWHFHATAHGKGGCDGVGAAFKREATRASLQAQAPNAILTPKSLFEWAQDRFENIGVLFYSKQEHKKMIAHLNKRFKAALAVPSIQKCHAFIPLDGKKLMIKKFSSAADNVILAYK</sequence>
<proteinExistence type="predicted"/>
<keyword evidence="1" id="KW-0732">Signal</keyword>
<dbReference type="Proteomes" id="UP000078541">
    <property type="component" value="Unassembled WGS sequence"/>
</dbReference>
<accession>A0A151K135</accession>
<feature type="chain" id="PRO_5007583083" evidence="1">
    <location>
        <begin position="20"/>
        <end position="148"/>
    </location>
</feature>
<dbReference type="AlphaFoldDB" id="A0A151K135"/>
<protein>
    <submittedName>
        <fullName evidence="2">Uncharacterized protein</fullName>
    </submittedName>
</protein>
<dbReference type="STRING" id="34720.A0A151K135"/>
<name>A0A151K135_9HYME</name>
<reference evidence="2 3" key="1">
    <citation type="submission" date="2016-03" db="EMBL/GenBank/DDBJ databases">
        <title>Trachymyrmex septentrionalis WGS genome.</title>
        <authorList>
            <person name="Nygaard S."/>
            <person name="Hu H."/>
            <person name="Boomsma J."/>
            <person name="Zhang G."/>
        </authorList>
    </citation>
    <scope>NUCLEOTIDE SEQUENCE [LARGE SCALE GENOMIC DNA]</scope>
    <source>
        <strain evidence="2">Tsep2-gDNA-1</strain>
        <tissue evidence="2">Whole body</tissue>
    </source>
</reference>